<keyword evidence="3 6" id="KW-0863">Zinc-finger</keyword>
<dbReference type="Proteomes" id="UP001148018">
    <property type="component" value="Unassembled WGS sequence"/>
</dbReference>
<evidence type="ECO:0000256" key="1">
    <source>
        <dbReference type="ARBA" id="ARBA00022723"/>
    </source>
</evidence>
<dbReference type="PROSITE" id="PS00028">
    <property type="entry name" value="ZINC_FINGER_C2H2_1"/>
    <property type="match status" value="7"/>
</dbReference>
<keyword evidence="2" id="KW-0677">Repeat</keyword>
<feature type="domain" description="C2H2-type" evidence="8">
    <location>
        <begin position="198"/>
        <end position="225"/>
    </location>
</feature>
<name>A0A9Q0E5S4_9TELE</name>
<gene>
    <name evidence="9" type="ORF">NHX12_031520</name>
</gene>
<dbReference type="GO" id="GO:0005634">
    <property type="term" value="C:nucleus"/>
    <property type="evidence" value="ECO:0007669"/>
    <property type="project" value="TreeGrafter"/>
</dbReference>
<accession>A0A9Q0E5S4</accession>
<dbReference type="AlphaFoldDB" id="A0A9Q0E5S4"/>
<evidence type="ECO:0000313" key="9">
    <source>
        <dbReference type="EMBL" id="KAJ3600539.1"/>
    </source>
</evidence>
<evidence type="ECO:0000256" key="4">
    <source>
        <dbReference type="ARBA" id="ARBA00022833"/>
    </source>
</evidence>
<evidence type="ECO:0000256" key="2">
    <source>
        <dbReference type="ARBA" id="ARBA00022737"/>
    </source>
</evidence>
<feature type="domain" description="C2H2-type" evidence="8">
    <location>
        <begin position="258"/>
        <end position="287"/>
    </location>
</feature>
<dbReference type="EMBL" id="JANIIK010000047">
    <property type="protein sequence ID" value="KAJ3600539.1"/>
    <property type="molecule type" value="Genomic_DNA"/>
</dbReference>
<evidence type="ECO:0000256" key="5">
    <source>
        <dbReference type="ARBA" id="ARBA00022884"/>
    </source>
</evidence>
<dbReference type="GO" id="GO:0008270">
    <property type="term" value="F:zinc ion binding"/>
    <property type="evidence" value="ECO:0007669"/>
    <property type="project" value="UniProtKB-KW"/>
</dbReference>
<dbReference type="Pfam" id="PF00096">
    <property type="entry name" value="zf-C2H2"/>
    <property type="match status" value="2"/>
</dbReference>
<reference evidence="9" key="1">
    <citation type="submission" date="2022-07" db="EMBL/GenBank/DDBJ databases">
        <title>Chromosome-level genome of Muraenolepis orangiensis.</title>
        <authorList>
            <person name="Kim J."/>
        </authorList>
    </citation>
    <scope>NUCLEOTIDE SEQUENCE</scope>
    <source>
        <strain evidence="9">KU_S4_2022</strain>
        <tissue evidence="9">Muscle</tissue>
    </source>
</reference>
<dbReference type="PROSITE" id="PS50157">
    <property type="entry name" value="ZINC_FINGER_C2H2_2"/>
    <property type="match status" value="6"/>
</dbReference>
<feature type="domain" description="C2H2-type" evidence="8">
    <location>
        <begin position="113"/>
        <end position="137"/>
    </location>
</feature>
<dbReference type="InterPro" id="IPR013087">
    <property type="entry name" value="Znf_C2H2_type"/>
</dbReference>
<sequence>MEGKKRGAKSDKPVVPKLQLFNCPHLSCGATFRRLWRLKEHETVHTGARPVLCEHEGCGRRFSRISHLRRHSLRHTGAKTIKCTFVSCTDTFFDAANMKRHFGYAHGVKEKYFKCTRPECSLTFKKRKVYKQHLKEHGETSLFKCLKDGCGASFDSLVARRAHQKKHAGYSCPHATCKVVELTWSKLRKHMVKHPATYTCQACQKVFKRADALRKHKRLHALHKPVLVCPKAGCQAYFSTTFNLQHHIRKGHLQLLKHRCSFPDCPRSFAMRESLTRHMLCHDRRPNPHRQRKRSKREWQNRLDGHHPLPLVEDDLRRLFSVRMRISRRTKVEANLLGLFNERKIPRYIDPEVNLRNLFSLKAPREEVVVVAAAPVVVGPVVVVPVPNDVGHPVS</sequence>
<feature type="domain" description="C2H2-type" evidence="8">
    <location>
        <begin position="143"/>
        <end position="169"/>
    </location>
</feature>
<keyword evidence="5" id="KW-0694">RNA-binding</keyword>
<protein>
    <recommendedName>
        <fullName evidence="8">C2H2-type domain-containing protein</fullName>
    </recommendedName>
</protein>
<feature type="domain" description="C2H2-type" evidence="8">
    <location>
        <begin position="51"/>
        <end position="80"/>
    </location>
</feature>
<evidence type="ECO:0000313" key="10">
    <source>
        <dbReference type="Proteomes" id="UP001148018"/>
    </source>
</evidence>
<dbReference type="Gene3D" id="3.30.160.60">
    <property type="entry name" value="Classic Zinc Finger"/>
    <property type="match status" value="5"/>
</dbReference>
<comment type="caution">
    <text evidence="9">The sequence shown here is derived from an EMBL/GenBank/DDBJ whole genome shotgun (WGS) entry which is preliminary data.</text>
</comment>
<feature type="compositionally biased region" description="Basic residues" evidence="7">
    <location>
        <begin position="287"/>
        <end position="296"/>
    </location>
</feature>
<dbReference type="InterPro" id="IPR051061">
    <property type="entry name" value="Zinc_finger_trans_reg"/>
</dbReference>
<organism evidence="9 10">
    <name type="scientific">Muraenolepis orangiensis</name>
    <name type="common">Patagonian moray cod</name>
    <dbReference type="NCBI Taxonomy" id="630683"/>
    <lineage>
        <taxon>Eukaryota</taxon>
        <taxon>Metazoa</taxon>
        <taxon>Chordata</taxon>
        <taxon>Craniata</taxon>
        <taxon>Vertebrata</taxon>
        <taxon>Euteleostomi</taxon>
        <taxon>Actinopterygii</taxon>
        <taxon>Neopterygii</taxon>
        <taxon>Teleostei</taxon>
        <taxon>Neoteleostei</taxon>
        <taxon>Acanthomorphata</taxon>
        <taxon>Zeiogadaria</taxon>
        <taxon>Gadariae</taxon>
        <taxon>Gadiformes</taxon>
        <taxon>Muraenolepidoidei</taxon>
        <taxon>Muraenolepididae</taxon>
        <taxon>Muraenolepis</taxon>
    </lineage>
</organism>
<proteinExistence type="predicted"/>
<dbReference type="InterPro" id="IPR036236">
    <property type="entry name" value="Znf_C2H2_sf"/>
</dbReference>
<dbReference type="GO" id="GO:0003723">
    <property type="term" value="F:RNA binding"/>
    <property type="evidence" value="ECO:0007669"/>
    <property type="project" value="UniProtKB-KW"/>
</dbReference>
<keyword evidence="1" id="KW-0479">Metal-binding</keyword>
<feature type="region of interest" description="Disordered" evidence="7">
    <location>
        <begin position="283"/>
        <end position="304"/>
    </location>
</feature>
<dbReference type="InterPro" id="IPR054599">
    <property type="entry name" value="TFIIIA_Zfn-C2H2"/>
</dbReference>
<dbReference type="SUPFAM" id="SSF57667">
    <property type="entry name" value="beta-beta-alpha zinc fingers"/>
    <property type="match status" value="4"/>
</dbReference>
<dbReference type="SMART" id="SM00355">
    <property type="entry name" value="ZnF_C2H2"/>
    <property type="match status" value="9"/>
</dbReference>
<dbReference type="FunFam" id="3.30.160.60:FF:000125">
    <property type="entry name" value="Putative zinc finger protein 143"/>
    <property type="match status" value="1"/>
</dbReference>
<evidence type="ECO:0000256" key="7">
    <source>
        <dbReference type="SAM" id="MobiDB-lite"/>
    </source>
</evidence>
<dbReference type="OrthoDB" id="2687452at2759"/>
<keyword evidence="10" id="KW-1185">Reference proteome</keyword>
<evidence type="ECO:0000259" key="8">
    <source>
        <dbReference type="PROSITE" id="PS50157"/>
    </source>
</evidence>
<keyword evidence="4" id="KW-0862">Zinc</keyword>
<dbReference type="Pfam" id="PF22110">
    <property type="entry name" value="TFIIIA_zf-C2H2"/>
    <property type="match status" value="1"/>
</dbReference>
<evidence type="ECO:0000256" key="6">
    <source>
        <dbReference type="PROSITE-ProRule" id="PRU00042"/>
    </source>
</evidence>
<evidence type="ECO:0000256" key="3">
    <source>
        <dbReference type="ARBA" id="ARBA00022771"/>
    </source>
</evidence>
<feature type="domain" description="C2H2-type" evidence="8">
    <location>
        <begin position="21"/>
        <end position="50"/>
    </location>
</feature>
<dbReference type="PANTHER" id="PTHR46179">
    <property type="entry name" value="ZINC FINGER PROTEIN"/>
    <property type="match status" value="1"/>
</dbReference>
<dbReference type="PANTHER" id="PTHR46179:SF28">
    <property type="entry name" value="SI:DKEY-208K4.2 PROTEIN"/>
    <property type="match status" value="1"/>
</dbReference>